<sequence>MFAARGASAPVRSLLRHQPRRFASSGAHHAAPVNETFGRGFYIAVASVPVGLALYKYSTSDTTNKPWMTRLIEAYTYREEDWERTNALHTRAIEQAAQDRHLFQSQMNPITIELTCPEIFNTGSPINVPANNVWGNIDPVVAHYKQKHKTMEAERVSRMKDGKVVSIYEDDRYF</sequence>
<dbReference type="OrthoDB" id="4196768at2759"/>
<name>A0A2B7YD01_POLH7</name>
<protein>
    <recommendedName>
        <fullName evidence="3">NADH-ubiquinone oxidoreductase 178 kDa subunit</fullName>
    </recommendedName>
</protein>
<dbReference type="AlphaFoldDB" id="A0A2B7YD01"/>
<dbReference type="PANTHER" id="PTHR42100">
    <property type="entry name" value="OXIDOREDUCTASE 178 KDA SUBUNIT, PUTATIVE (AFU_ORTHOLOGUE AFUA_8G04320)-RELATED"/>
    <property type="match status" value="1"/>
</dbReference>
<comment type="caution">
    <text evidence="1">The sequence shown here is derived from an EMBL/GenBank/DDBJ whole genome shotgun (WGS) entry which is preliminary data.</text>
</comment>
<dbReference type="STRING" id="1447883.A0A2B7YD01"/>
<dbReference type="GO" id="GO:0005739">
    <property type="term" value="C:mitochondrion"/>
    <property type="evidence" value="ECO:0007669"/>
    <property type="project" value="InterPro"/>
</dbReference>
<organism evidence="1 2">
    <name type="scientific">Polytolypa hystricis (strain UAMH7299)</name>
    <dbReference type="NCBI Taxonomy" id="1447883"/>
    <lineage>
        <taxon>Eukaryota</taxon>
        <taxon>Fungi</taxon>
        <taxon>Dikarya</taxon>
        <taxon>Ascomycota</taxon>
        <taxon>Pezizomycotina</taxon>
        <taxon>Eurotiomycetes</taxon>
        <taxon>Eurotiomycetidae</taxon>
        <taxon>Onygenales</taxon>
        <taxon>Onygenales incertae sedis</taxon>
        <taxon>Polytolypa</taxon>
    </lineage>
</organism>
<evidence type="ECO:0008006" key="3">
    <source>
        <dbReference type="Google" id="ProtNLM"/>
    </source>
</evidence>
<reference evidence="1 2" key="1">
    <citation type="submission" date="2017-10" db="EMBL/GenBank/DDBJ databases">
        <title>Comparative genomics in systemic dimorphic fungi from Ajellomycetaceae.</title>
        <authorList>
            <person name="Munoz J.F."/>
            <person name="Mcewen J.G."/>
            <person name="Clay O.K."/>
            <person name="Cuomo C.A."/>
        </authorList>
    </citation>
    <scope>NUCLEOTIDE SEQUENCE [LARGE SCALE GENOMIC DNA]</scope>
    <source>
        <strain evidence="1 2">UAMH7299</strain>
    </source>
</reference>
<evidence type="ECO:0000313" key="1">
    <source>
        <dbReference type="EMBL" id="PGH18477.1"/>
    </source>
</evidence>
<keyword evidence="2" id="KW-1185">Reference proteome</keyword>
<proteinExistence type="predicted"/>
<dbReference type="Proteomes" id="UP000224634">
    <property type="component" value="Unassembled WGS sequence"/>
</dbReference>
<dbReference type="InterPro" id="IPR034444">
    <property type="entry name" value="Nuo17.8"/>
</dbReference>
<gene>
    <name evidence="1" type="ORF">AJ80_04447</name>
</gene>
<dbReference type="EMBL" id="PDNA01000057">
    <property type="protein sequence ID" value="PGH18477.1"/>
    <property type="molecule type" value="Genomic_DNA"/>
</dbReference>
<accession>A0A2B7YD01</accession>
<evidence type="ECO:0000313" key="2">
    <source>
        <dbReference type="Proteomes" id="UP000224634"/>
    </source>
</evidence>
<dbReference type="PANTHER" id="PTHR42100:SF1">
    <property type="entry name" value="OXIDOREDUCTASE 178 KDA SUBUNIT, PUTATIVE (AFU_ORTHOLOGUE AFUA_8G04320)-RELATED"/>
    <property type="match status" value="1"/>
</dbReference>